<evidence type="ECO:0000256" key="1">
    <source>
        <dbReference type="SAM" id="MobiDB-lite"/>
    </source>
</evidence>
<name>A0A183SYG6_SCHSO</name>
<evidence type="ECO:0000313" key="3">
    <source>
        <dbReference type="Proteomes" id="UP000275846"/>
    </source>
</evidence>
<evidence type="ECO:0000313" key="4">
    <source>
        <dbReference type="WBParaSite" id="SSLN_0000961401-mRNA-1"/>
    </source>
</evidence>
<dbReference type="Proteomes" id="UP000275846">
    <property type="component" value="Unassembled WGS sequence"/>
</dbReference>
<evidence type="ECO:0000313" key="2">
    <source>
        <dbReference type="EMBL" id="VDL95649.1"/>
    </source>
</evidence>
<reference evidence="2 3" key="2">
    <citation type="submission" date="2018-11" db="EMBL/GenBank/DDBJ databases">
        <authorList>
            <consortium name="Pathogen Informatics"/>
        </authorList>
    </citation>
    <scope>NUCLEOTIDE SEQUENCE [LARGE SCALE GENOMIC DNA]</scope>
    <source>
        <strain evidence="2 3">NST_G2</strain>
    </source>
</reference>
<dbReference type="AlphaFoldDB" id="A0A183SYG6"/>
<keyword evidence="3" id="KW-1185">Reference proteome</keyword>
<dbReference type="EMBL" id="UYSU01035140">
    <property type="protein sequence ID" value="VDL95649.1"/>
    <property type="molecule type" value="Genomic_DNA"/>
</dbReference>
<organism evidence="4">
    <name type="scientific">Schistocephalus solidus</name>
    <name type="common">Tapeworm</name>
    <dbReference type="NCBI Taxonomy" id="70667"/>
    <lineage>
        <taxon>Eukaryota</taxon>
        <taxon>Metazoa</taxon>
        <taxon>Spiralia</taxon>
        <taxon>Lophotrochozoa</taxon>
        <taxon>Platyhelminthes</taxon>
        <taxon>Cestoda</taxon>
        <taxon>Eucestoda</taxon>
        <taxon>Diphyllobothriidea</taxon>
        <taxon>Diphyllobothriidae</taxon>
        <taxon>Schistocephalus</taxon>
    </lineage>
</organism>
<reference evidence="4" key="1">
    <citation type="submission" date="2016-06" db="UniProtKB">
        <authorList>
            <consortium name="WormBaseParasite"/>
        </authorList>
    </citation>
    <scope>IDENTIFICATION</scope>
</reference>
<gene>
    <name evidence="2" type="ORF">SSLN_LOCUS9264</name>
</gene>
<feature type="region of interest" description="Disordered" evidence="1">
    <location>
        <begin position="18"/>
        <end position="60"/>
    </location>
</feature>
<sequence>MWELVHWLTGQRNRLREPQHDLAPITHTPGFNNSEDMEEPSPSDSQSIGQPFDAHSTYTGPTALSGVSVRLAAFQAMVSRKP</sequence>
<accession>A0A183SYG6</accession>
<proteinExistence type="predicted"/>
<dbReference type="WBParaSite" id="SSLN_0000961401-mRNA-1">
    <property type="protein sequence ID" value="SSLN_0000961401-mRNA-1"/>
    <property type="gene ID" value="SSLN_0000961401"/>
</dbReference>
<protein>
    <submittedName>
        <fullName evidence="2 4">Uncharacterized protein</fullName>
    </submittedName>
</protein>